<gene>
    <name evidence="2" type="ORF">ABMA28_005763</name>
</gene>
<dbReference type="EMBL" id="JBEDNZ010000018">
    <property type="protein sequence ID" value="KAL0821144.1"/>
    <property type="molecule type" value="Genomic_DNA"/>
</dbReference>
<dbReference type="Proteomes" id="UP001549921">
    <property type="component" value="Unassembled WGS sequence"/>
</dbReference>
<accession>A0ABD0SQ54</accession>
<name>A0ABD0SQ54_LOXSC</name>
<feature type="region of interest" description="Disordered" evidence="1">
    <location>
        <begin position="1"/>
        <end position="29"/>
    </location>
</feature>
<dbReference type="AlphaFoldDB" id="A0ABD0SQ54"/>
<evidence type="ECO:0000313" key="2">
    <source>
        <dbReference type="EMBL" id="KAL0821144.1"/>
    </source>
</evidence>
<feature type="compositionally biased region" description="Low complexity" evidence="1">
    <location>
        <begin position="242"/>
        <end position="251"/>
    </location>
</feature>
<evidence type="ECO:0000313" key="3">
    <source>
        <dbReference type="Proteomes" id="UP001549921"/>
    </source>
</evidence>
<sequence>MNIPDSIGESSSKRQENGDASTGSERPLKKARFAWQVKGKYHLKNELNEPNKASAVLTNETERAGPSSETISNSNTLVGNTEQNLEILGDYLLKQDFNTLDSVITDPDKSLLTPRASVTSETLQYPRYVSSCDSDKYKNAMRATAEEKDHVLVPMSMVVSNNYCEDQCIARWQARQMAKGFVDNTINRVLDSWIHPPLPPDMDNSRFLALDVAEFINNLPGDNSIENEGILMAISAHGLQNTSGSNSNSNTHVGRGQNFFAEPKGDEFLSPPSTPEERDRDNILDNNQFLPEKDSTLSNDLSWLYQDGKKKNHSNDSIEQFTFSPESSNSYLNFNDDNRLHENYMASDCDDNTPENHFDFMDAAVSFAIQNKGLTTFGTDYG</sequence>
<reference evidence="2 3" key="1">
    <citation type="submission" date="2024-06" db="EMBL/GenBank/DDBJ databases">
        <title>A chromosome-level genome assembly of beet webworm, Loxostege sticticalis.</title>
        <authorList>
            <person name="Zhang Y."/>
        </authorList>
    </citation>
    <scope>NUCLEOTIDE SEQUENCE [LARGE SCALE GENOMIC DNA]</scope>
    <source>
        <strain evidence="2">AQ028</strain>
        <tissue evidence="2">Male pupae</tissue>
    </source>
</reference>
<organism evidence="2 3">
    <name type="scientific">Loxostege sticticalis</name>
    <name type="common">Beet webworm moth</name>
    <dbReference type="NCBI Taxonomy" id="481309"/>
    <lineage>
        <taxon>Eukaryota</taxon>
        <taxon>Metazoa</taxon>
        <taxon>Ecdysozoa</taxon>
        <taxon>Arthropoda</taxon>
        <taxon>Hexapoda</taxon>
        <taxon>Insecta</taxon>
        <taxon>Pterygota</taxon>
        <taxon>Neoptera</taxon>
        <taxon>Endopterygota</taxon>
        <taxon>Lepidoptera</taxon>
        <taxon>Glossata</taxon>
        <taxon>Ditrysia</taxon>
        <taxon>Pyraloidea</taxon>
        <taxon>Crambidae</taxon>
        <taxon>Pyraustinae</taxon>
        <taxon>Loxostege</taxon>
    </lineage>
</organism>
<evidence type="ECO:0000256" key="1">
    <source>
        <dbReference type="SAM" id="MobiDB-lite"/>
    </source>
</evidence>
<protein>
    <submittedName>
        <fullName evidence="2">Uncharacterized protein</fullName>
    </submittedName>
</protein>
<feature type="region of interest" description="Disordered" evidence="1">
    <location>
        <begin position="242"/>
        <end position="281"/>
    </location>
</feature>
<proteinExistence type="predicted"/>
<comment type="caution">
    <text evidence="2">The sequence shown here is derived from an EMBL/GenBank/DDBJ whole genome shotgun (WGS) entry which is preliminary data.</text>
</comment>